<dbReference type="SUPFAM" id="SSF53335">
    <property type="entry name" value="S-adenosyl-L-methionine-dependent methyltransferases"/>
    <property type="match status" value="1"/>
</dbReference>
<organism evidence="15 16">
    <name type="scientific">Tothia fuscella</name>
    <dbReference type="NCBI Taxonomy" id="1048955"/>
    <lineage>
        <taxon>Eukaryota</taxon>
        <taxon>Fungi</taxon>
        <taxon>Dikarya</taxon>
        <taxon>Ascomycota</taxon>
        <taxon>Pezizomycotina</taxon>
        <taxon>Dothideomycetes</taxon>
        <taxon>Pleosporomycetidae</taxon>
        <taxon>Venturiales</taxon>
        <taxon>Cylindrosympodiaceae</taxon>
        <taxon>Tothia</taxon>
    </lineage>
</organism>
<keyword evidence="5 12" id="KW-0819">tRNA processing</keyword>
<keyword evidence="13" id="KW-0175">Coiled coil</keyword>
<feature type="compositionally biased region" description="Basic and acidic residues" evidence="14">
    <location>
        <begin position="676"/>
        <end position="708"/>
    </location>
</feature>
<feature type="region of interest" description="Disordered" evidence="14">
    <location>
        <begin position="207"/>
        <end position="226"/>
    </location>
</feature>
<feature type="region of interest" description="Disordered" evidence="14">
    <location>
        <begin position="118"/>
        <end position="168"/>
    </location>
</feature>
<dbReference type="OrthoDB" id="6349953at2759"/>
<dbReference type="FunFam" id="3.40.50.150:FF:000051">
    <property type="entry name" value="tRNA (guanine(26)-N(2))-dimethyltransferase"/>
    <property type="match status" value="1"/>
</dbReference>
<dbReference type="InterPro" id="IPR002905">
    <property type="entry name" value="Trm1"/>
</dbReference>
<dbReference type="Gene3D" id="3.30.56.70">
    <property type="entry name" value="N2,N2-dimethylguanosine tRNA methyltransferase, C-terminal domain"/>
    <property type="match status" value="1"/>
</dbReference>
<evidence type="ECO:0000256" key="1">
    <source>
        <dbReference type="ARBA" id="ARBA00022555"/>
    </source>
</evidence>
<evidence type="ECO:0000313" key="15">
    <source>
        <dbReference type="EMBL" id="KAF2425226.1"/>
    </source>
</evidence>
<evidence type="ECO:0000256" key="10">
    <source>
        <dbReference type="ARBA" id="ARBA00082896"/>
    </source>
</evidence>
<keyword evidence="2 12" id="KW-0489">Methyltransferase</keyword>
<evidence type="ECO:0000256" key="2">
    <source>
        <dbReference type="ARBA" id="ARBA00022603"/>
    </source>
</evidence>
<evidence type="ECO:0000313" key="16">
    <source>
        <dbReference type="Proteomes" id="UP000800235"/>
    </source>
</evidence>
<comment type="caution">
    <text evidence="15">The sequence shown here is derived from an EMBL/GenBank/DDBJ whole genome shotgun (WGS) entry which is preliminary data.</text>
</comment>
<name>A0A9P4NKK7_9PEZI</name>
<feature type="compositionally biased region" description="Basic and acidic residues" evidence="14">
    <location>
        <begin position="216"/>
        <end position="226"/>
    </location>
</feature>
<dbReference type="GO" id="GO:0160104">
    <property type="term" value="F:tRNA (guanine(26)-N2)-dimethyltransferase activity"/>
    <property type="evidence" value="ECO:0007669"/>
    <property type="project" value="UniProtKB-EC"/>
</dbReference>
<comment type="similarity">
    <text evidence="12">Belongs to the class I-like SAM-binding methyltransferase superfamily. Trm1 family.</text>
</comment>
<evidence type="ECO:0000256" key="3">
    <source>
        <dbReference type="ARBA" id="ARBA00022679"/>
    </source>
</evidence>
<evidence type="ECO:0000256" key="5">
    <source>
        <dbReference type="ARBA" id="ARBA00022694"/>
    </source>
</evidence>
<comment type="catalytic activity">
    <reaction evidence="8">
        <text>guanosine(26) in tRNA + 2 S-adenosyl-L-methionine = N(2)-dimethylguanosine(26) in tRNA + 2 S-adenosyl-L-homocysteine + 2 H(+)</text>
        <dbReference type="Rhea" id="RHEA:43140"/>
        <dbReference type="Rhea" id="RHEA-COMP:10359"/>
        <dbReference type="Rhea" id="RHEA-COMP:10360"/>
        <dbReference type="ChEBI" id="CHEBI:15378"/>
        <dbReference type="ChEBI" id="CHEBI:57856"/>
        <dbReference type="ChEBI" id="CHEBI:59789"/>
        <dbReference type="ChEBI" id="CHEBI:74269"/>
        <dbReference type="ChEBI" id="CHEBI:74513"/>
        <dbReference type="EC" id="2.1.1.216"/>
    </reaction>
</comment>
<evidence type="ECO:0000256" key="9">
    <source>
        <dbReference type="ARBA" id="ARBA00077143"/>
    </source>
</evidence>
<dbReference type="FunFam" id="3.30.56.70:FF:000001">
    <property type="entry name" value="tRNA (guanine(26)-N(2))-dimethyltransferase"/>
    <property type="match status" value="1"/>
</dbReference>
<feature type="region of interest" description="Disordered" evidence="14">
    <location>
        <begin position="1"/>
        <end position="34"/>
    </location>
</feature>
<reference evidence="15" key="1">
    <citation type="journal article" date="2020" name="Stud. Mycol.">
        <title>101 Dothideomycetes genomes: a test case for predicting lifestyles and emergence of pathogens.</title>
        <authorList>
            <person name="Haridas S."/>
            <person name="Albert R."/>
            <person name="Binder M."/>
            <person name="Bloem J."/>
            <person name="Labutti K."/>
            <person name="Salamov A."/>
            <person name="Andreopoulos B."/>
            <person name="Baker S."/>
            <person name="Barry K."/>
            <person name="Bills G."/>
            <person name="Bluhm B."/>
            <person name="Cannon C."/>
            <person name="Castanera R."/>
            <person name="Culley D."/>
            <person name="Daum C."/>
            <person name="Ezra D."/>
            <person name="Gonzalez J."/>
            <person name="Henrissat B."/>
            <person name="Kuo A."/>
            <person name="Liang C."/>
            <person name="Lipzen A."/>
            <person name="Lutzoni F."/>
            <person name="Magnuson J."/>
            <person name="Mondo S."/>
            <person name="Nolan M."/>
            <person name="Ohm R."/>
            <person name="Pangilinan J."/>
            <person name="Park H.-J."/>
            <person name="Ramirez L."/>
            <person name="Alfaro M."/>
            <person name="Sun H."/>
            <person name="Tritt A."/>
            <person name="Yoshinaga Y."/>
            <person name="Zwiers L.-H."/>
            <person name="Turgeon B."/>
            <person name="Goodwin S."/>
            <person name="Spatafora J."/>
            <person name="Crous P."/>
            <person name="Grigoriev I."/>
        </authorList>
    </citation>
    <scope>NUCLEOTIDE SEQUENCE</scope>
    <source>
        <strain evidence="15">CBS 130266</strain>
    </source>
</reference>
<evidence type="ECO:0000256" key="8">
    <source>
        <dbReference type="ARBA" id="ARBA00051897"/>
    </source>
</evidence>
<keyword evidence="1 12" id="KW-0820">tRNA-binding</keyword>
<evidence type="ECO:0000256" key="12">
    <source>
        <dbReference type="PROSITE-ProRule" id="PRU00958"/>
    </source>
</evidence>
<dbReference type="GO" id="GO:0000049">
    <property type="term" value="F:tRNA binding"/>
    <property type="evidence" value="ECO:0007669"/>
    <property type="project" value="UniProtKB-UniRule"/>
</dbReference>
<dbReference type="PROSITE" id="PS51626">
    <property type="entry name" value="SAM_MT_TRM1"/>
    <property type="match status" value="1"/>
</dbReference>
<dbReference type="Proteomes" id="UP000800235">
    <property type="component" value="Unassembled WGS sequence"/>
</dbReference>
<keyword evidence="3 12" id="KW-0808">Transferase</keyword>
<accession>A0A9P4NKK7</accession>
<gene>
    <name evidence="15" type="ORF">EJ08DRAFT_700455</name>
</gene>
<dbReference type="GO" id="GO:0005634">
    <property type="term" value="C:nucleus"/>
    <property type="evidence" value="ECO:0007669"/>
    <property type="project" value="TreeGrafter"/>
</dbReference>
<dbReference type="GO" id="GO:0002940">
    <property type="term" value="P:tRNA N2-guanine methylation"/>
    <property type="evidence" value="ECO:0007669"/>
    <property type="project" value="TreeGrafter"/>
</dbReference>
<keyword evidence="6 12" id="KW-0694">RNA-binding</keyword>
<dbReference type="PANTHER" id="PTHR10631:SF3">
    <property type="entry name" value="TRNA (GUANINE(26)-N(2))-DIMETHYLTRANSFERASE"/>
    <property type="match status" value="1"/>
</dbReference>
<feature type="region of interest" description="Disordered" evidence="14">
    <location>
        <begin position="658"/>
        <end position="729"/>
    </location>
</feature>
<dbReference type="AlphaFoldDB" id="A0A9P4NKK7"/>
<dbReference type="Gene3D" id="3.40.50.150">
    <property type="entry name" value="Vaccinia Virus protein VP39"/>
    <property type="match status" value="1"/>
</dbReference>
<evidence type="ECO:0000256" key="14">
    <source>
        <dbReference type="SAM" id="MobiDB-lite"/>
    </source>
</evidence>
<dbReference type="PANTHER" id="PTHR10631">
    <property type="entry name" value="N 2 ,N 2 -DIMETHYLGUANOSINE TRNA METHYLTRANSFERASE"/>
    <property type="match status" value="1"/>
</dbReference>
<dbReference type="EC" id="2.1.1.216" evidence="7"/>
<keyword evidence="16" id="KW-1185">Reference proteome</keyword>
<dbReference type="InterPro" id="IPR042296">
    <property type="entry name" value="tRNA_met_Trm1_C"/>
</dbReference>
<sequence>MSETVTDSTKDGSETISEQESLPAPSQGDIGTKPAAGQIITHQGKTFTTVNEGLAYILIPPDAPLLTDPKAQLEDAPPSQSVFYNPIQQYNRDLTILAIRAFGEDFVDIKRTRLGKQWKQRQQKMERKKKKQDSAVGADSVSRSNEMPASKRRRVDDAMSEHVPAASKVETDVTRTAPKTLDALDEDELMDEDFLACESSAIQSVAAVPAETSEQGGEKKELLGTNKKESEPTITFTILDALSATGLRALRYAKELEFTTSITANDLSAKAVQSIELNIKHNGLEGKIKTATGNANAHMYQFVGQEGRGGLGHQYDVIDIDPYGTAVPFLDAAVQAVTDGGLLCVTCTDTAVFNSMGYLEKTFSLYGGLPVKGEHCHEVGLRLILHAITTTAAKYGISIEPLLSLSIDYYARVFVRIRKSPLEVKFLGSKTAIVYGCDHGCGAWTQQPIVRATEQEGRKSKFYKYSAAQGPPISPLCEHCGSKMHISGPMYSGPLHNPAFIERMLALMPDLDPKVYKTLDRMEGMLETAQEEMELFEKDALFAKSAAKSEMSDEHSYARLSETAVDHHPFYVVTSTLARIIHCQAPSIAQLRGALRHAGYKAVRSHAKPGSIKTDAPWSAIWHIMREWVRQKAPLREGALKQGMPGFQIMQQSTAEIGVKPNRSAPVPNDANGEESGAKEDGEISTKSAESVKPEIKFDEQLGRDKEKKRLVRYQMNPRANWGPMTRAK</sequence>
<feature type="coiled-coil region" evidence="13">
    <location>
        <begin position="519"/>
        <end position="546"/>
    </location>
</feature>
<evidence type="ECO:0000256" key="11">
    <source>
        <dbReference type="ARBA" id="ARBA00083299"/>
    </source>
</evidence>
<evidence type="ECO:0000256" key="13">
    <source>
        <dbReference type="SAM" id="Coils"/>
    </source>
</evidence>
<dbReference type="Pfam" id="PF02005">
    <property type="entry name" value="TRM"/>
    <property type="match status" value="2"/>
</dbReference>
<keyword evidence="4 12" id="KW-0949">S-adenosyl-L-methionine</keyword>
<dbReference type="EMBL" id="MU007071">
    <property type="protein sequence ID" value="KAF2425226.1"/>
    <property type="molecule type" value="Genomic_DNA"/>
</dbReference>
<evidence type="ECO:0000256" key="6">
    <source>
        <dbReference type="ARBA" id="ARBA00022884"/>
    </source>
</evidence>
<evidence type="ECO:0000256" key="7">
    <source>
        <dbReference type="ARBA" id="ARBA00039099"/>
    </source>
</evidence>
<evidence type="ECO:0000256" key="4">
    <source>
        <dbReference type="ARBA" id="ARBA00022691"/>
    </source>
</evidence>
<protein>
    <recommendedName>
        <fullName evidence="7">tRNA (guanine(26)-N(2))-dimethyltransferase</fullName>
        <ecNumber evidence="7">2.1.1.216</ecNumber>
    </recommendedName>
    <alternativeName>
        <fullName evidence="10">tRNA 2,2-dimethylguanosine-26 methyltransferase</fullName>
    </alternativeName>
    <alternativeName>
        <fullName evidence="9">tRNA(guanine-26,N(2)-N(2)) methyltransferase</fullName>
    </alternativeName>
    <alternativeName>
        <fullName evidence="11">tRNA(m(2,2)G26)dimethyltransferase</fullName>
    </alternativeName>
</protein>
<feature type="compositionally biased region" description="Basic residues" evidence="14">
    <location>
        <begin position="118"/>
        <end position="131"/>
    </location>
</feature>
<dbReference type="InterPro" id="IPR029063">
    <property type="entry name" value="SAM-dependent_MTases_sf"/>
</dbReference>
<proteinExistence type="inferred from homology"/>